<dbReference type="AlphaFoldDB" id="A0A1V4T1J4"/>
<evidence type="ECO:0000313" key="1">
    <source>
        <dbReference type="EMBL" id="OPX53820.1"/>
    </source>
</evidence>
<reference evidence="1 2" key="1">
    <citation type="submission" date="2017-01" db="EMBL/GenBank/DDBJ databases">
        <title>Genome Sequencing of a Marine Spirillum, Oceanospirillum multiglobuliferum ATCC 33336, from Japan.</title>
        <authorList>
            <person name="Carney J.G."/>
            <person name="Trachtenberg A.M."/>
            <person name="Rheaume B.A."/>
            <person name="Linnane J.D."/>
            <person name="Pitts N.L."/>
            <person name="Mykles D.L."/>
            <person name="Maclea K.S."/>
        </authorList>
    </citation>
    <scope>NUCLEOTIDE SEQUENCE [LARGE SCALE GENOMIC DNA]</scope>
    <source>
        <strain evidence="1 2">ATCC 33336</strain>
    </source>
</reference>
<feature type="non-terminal residue" evidence="1">
    <location>
        <position position="109"/>
    </location>
</feature>
<keyword evidence="2" id="KW-1185">Reference proteome</keyword>
<sequence length="109" mass="11632">MHSTTFAEIEFGAPQTAKVAASLARGLERAQSQGARAVTALPIAWRTQAPESTPATARAADRNDCEHCSSRKFCMPEGFDTKKAGAHNGVFGNTRKVKQGEAIFRAGEP</sequence>
<dbReference type="Proteomes" id="UP000191418">
    <property type="component" value="Unassembled WGS sequence"/>
</dbReference>
<dbReference type="RefSeq" id="WP_211278207.1">
    <property type="nucleotide sequence ID" value="NZ_MTSM01000390.1"/>
</dbReference>
<organism evidence="1 2">
    <name type="scientific">Oceanospirillum multiglobuliferum</name>
    <dbReference type="NCBI Taxonomy" id="64969"/>
    <lineage>
        <taxon>Bacteria</taxon>
        <taxon>Pseudomonadati</taxon>
        <taxon>Pseudomonadota</taxon>
        <taxon>Gammaproteobacteria</taxon>
        <taxon>Oceanospirillales</taxon>
        <taxon>Oceanospirillaceae</taxon>
        <taxon>Oceanospirillum</taxon>
    </lineage>
</organism>
<evidence type="ECO:0000313" key="2">
    <source>
        <dbReference type="Proteomes" id="UP000191418"/>
    </source>
</evidence>
<dbReference type="EMBL" id="MTSM01000390">
    <property type="protein sequence ID" value="OPX53820.1"/>
    <property type="molecule type" value="Genomic_DNA"/>
</dbReference>
<proteinExistence type="predicted"/>
<name>A0A1V4T1J4_9GAMM</name>
<comment type="caution">
    <text evidence="1">The sequence shown here is derived from an EMBL/GenBank/DDBJ whole genome shotgun (WGS) entry which is preliminary data.</text>
</comment>
<gene>
    <name evidence="1" type="ORF">BTE48_17485</name>
</gene>
<protein>
    <submittedName>
        <fullName evidence="1">Uncharacterized protein</fullName>
    </submittedName>
</protein>
<accession>A0A1V4T1J4</accession>